<proteinExistence type="predicted"/>
<dbReference type="EMBL" id="CP045226">
    <property type="protein sequence ID" value="QFS49504.1"/>
    <property type="molecule type" value="Genomic_DNA"/>
</dbReference>
<evidence type="ECO:0000313" key="2">
    <source>
        <dbReference type="Proteomes" id="UP000326678"/>
    </source>
</evidence>
<sequence>MCKFNTAKLIGKTVQEAELLLLNTGCKLCVVTKQYEGQAWVAKGSLGVIVVNVKNEIIIEILKNSV</sequence>
<gene>
    <name evidence="1" type="ORF">GXM_06998</name>
</gene>
<evidence type="ECO:0000313" key="1">
    <source>
        <dbReference type="EMBL" id="QFS49504.1"/>
    </source>
</evidence>
<dbReference type="AlphaFoldDB" id="A0A5P8WA65"/>
<name>A0A5P8WA65_9NOSO</name>
<dbReference type="KEGG" id="nsh:GXM_06998"/>
<dbReference type="RefSeq" id="WP_152590644.1">
    <property type="nucleotide sequence ID" value="NZ_CP045226.1"/>
</dbReference>
<keyword evidence="2" id="KW-1185">Reference proteome</keyword>
<dbReference type="Proteomes" id="UP000326678">
    <property type="component" value="Chromosome Gxm1"/>
</dbReference>
<reference evidence="1 2" key="1">
    <citation type="submission" date="2019-10" db="EMBL/GenBank/DDBJ databases">
        <title>Genomic and transcriptomic insights into the perfect genentic adaptation of a filamentous nitrogen-fixing cyanobacterium to rice fields.</title>
        <authorList>
            <person name="Chen Z."/>
        </authorList>
    </citation>
    <scope>NUCLEOTIDE SEQUENCE [LARGE SCALE GENOMIC DNA]</scope>
    <source>
        <strain evidence="1">CCNUC1</strain>
    </source>
</reference>
<accession>A0A5P8WA65</accession>
<organism evidence="1 2">
    <name type="scientific">Nostoc sphaeroides CCNUC1</name>
    <dbReference type="NCBI Taxonomy" id="2653204"/>
    <lineage>
        <taxon>Bacteria</taxon>
        <taxon>Bacillati</taxon>
        <taxon>Cyanobacteriota</taxon>
        <taxon>Cyanophyceae</taxon>
        <taxon>Nostocales</taxon>
        <taxon>Nostocaceae</taxon>
        <taxon>Nostoc</taxon>
    </lineage>
</organism>
<protein>
    <submittedName>
        <fullName evidence="1">Uncharacterized protein</fullName>
    </submittedName>
</protein>